<dbReference type="RefSeq" id="WP_003415527.1">
    <property type="nucleotide sequence ID" value="NZ_ACOM01000005.1"/>
</dbReference>
<evidence type="ECO:0000313" key="2">
    <source>
        <dbReference type="Proteomes" id="UP000003081"/>
    </source>
</evidence>
<organism evidence="1 2">
    <name type="scientific">Clostridium butyricum E4 str. BoNT E BL5262</name>
    <dbReference type="NCBI Taxonomy" id="632245"/>
    <lineage>
        <taxon>Bacteria</taxon>
        <taxon>Bacillati</taxon>
        <taxon>Bacillota</taxon>
        <taxon>Clostridia</taxon>
        <taxon>Eubacteriales</taxon>
        <taxon>Clostridiaceae</taxon>
        <taxon>Clostridium</taxon>
    </lineage>
</organism>
<dbReference type="AlphaFoldDB" id="C4IGZ7"/>
<reference evidence="1 2" key="1">
    <citation type="submission" date="2009-08" db="EMBL/GenBank/DDBJ databases">
        <authorList>
            <person name="Shrivastava S."/>
            <person name="Brinkac L.B."/>
            <person name="Brown J.L."/>
            <person name="Bruce D.B."/>
            <person name="Detter C."/>
            <person name="Green L.D."/>
            <person name="Munk C.A."/>
            <person name="Rogers Y.C."/>
            <person name="Tapia R."/>
            <person name="Sims D.R."/>
            <person name="Smith L.A."/>
            <person name="Smith T.J."/>
            <person name="Sutton G."/>
            <person name="Brettin T."/>
        </authorList>
    </citation>
    <scope>NUCLEOTIDE SEQUENCE [LARGE SCALE GENOMIC DNA]</scope>
    <source>
        <strain evidence="2">E4 str. BoNT E BL5262</strain>
    </source>
</reference>
<dbReference type="HOGENOM" id="CLU_1841644_0_0_9"/>
<proteinExistence type="predicted"/>
<gene>
    <name evidence="1" type="ORF">CLP_2691</name>
</gene>
<sequence>MSIEIKGINNLLKRLDKLSKLESEKAVEMVAKDMEQAIKQAANVFSNNSDLIKTFEPRKYGGSTYIDVGLKGDKENFKEWCHLWYQQFGFYNHGWNFKNNHPYIDAHKMWFDNALESNKPECMKRLKEELKKQVNECWNG</sequence>
<dbReference type="EMBL" id="ACOM01000005">
    <property type="protein sequence ID" value="EEP54859.1"/>
    <property type="molecule type" value="Genomic_DNA"/>
</dbReference>
<name>C4IGZ7_CLOBU</name>
<dbReference type="Proteomes" id="UP000003081">
    <property type="component" value="Unassembled WGS sequence"/>
</dbReference>
<accession>C4IGZ7</accession>
<dbReference type="eggNOG" id="ENOG50327D1">
    <property type="taxonomic scope" value="Bacteria"/>
</dbReference>
<evidence type="ECO:0000313" key="1">
    <source>
        <dbReference type="EMBL" id="EEP54859.1"/>
    </source>
</evidence>
<comment type="caution">
    <text evidence="1">The sequence shown here is derived from an EMBL/GenBank/DDBJ whole genome shotgun (WGS) entry which is preliminary data.</text>
</comment>
<keyword evidence="2" id="KW-1185">Reference proteome</keyword>
<protein>
    <submittedName>
        <fullName evidence="1">Phage protein, HK97 gp10 family</fullName>
    </submittedName>
</protein>